<accession>A0ABP1CC73</accession>
<evidence type="ECO:0000313" key="2">
    <source>
        <dbReference type="EMBL" id="CAL1241819.1"/>
    </source>
</evidence>
<reference evidence="2 3" key="1">
    <citation type="submission" date="2024-04" db="EMBL/GenBank/DDBJ databases">
        <authorList>
            <person name="Cremers G."/>
        </authorList>
    </citation>
    <scope>NUCLEOTIDE SEQUENCE [LARGE SCALE GENOMIC DNA]</scope>
    <source>
        <strain evidence="2">MeCH1-AG</strain>
    </source>
</reference>
<evidence type="ECO:0000313" key="3">
    <source>
        <dbReference type="Proteomes" id="UP001497493"/>
    </source>
</evidence>
<protein>
    <submittedName>
        <fullName evidence="2">Uncharacterized protein</fullName>
    </submittedName>
</protein>
<dbReference type="Proteomes" id="UP001497493">
    <property type="component" value="Chromosome"/>
</dbReference>
<gene>
    <name evidence="2" type="ORF">MECH1_V1_3043</name>
</gene>
<dbReference type="EMBL" id="OZ026884">
    <property type="protein sequence ID" value="CAL1241819.1"/>
    <property type="molecule type" value="Genomic_DNA"/>
</dbReference>
<sequence>MQRGVRPGFLVFLGGVGAVARGAARVLSCPQRPAGSFSPTPELDKTAASAPSRSS</sequence>
<feature type="region of interest" description="Disordered" evidence="1">
    <location>
        <begin position="32"/>
        <end position="55"/>
    </location>
</feature>
<proteinExistence type="predicted"/>
<keyword evidence="3" id="KW-1185">Reference proteome</keyword>
<organism evidence="2 3">
    <name type="scientific">Candidatus Methylocalor cossyra</name>
    <dbReference type="NCBI Taxonomy" id="3108543"/>
    <lineage>
        <taxon>Bacteria</taxon>
        <taxon>Pseudomonadati</taxon>
        <taxon>Pseudomonadota</taxon>
        <taxon>Gammaproteobacteria</taxon>
        <taxon>Methylococcales</taxon>
        <taxon>Methylococcaceae</taxon>
        <taxon>Candidatus Methylocalor</taxon>
    </lineage>
</organism>
<evidence type="ECO:0000256" key="1">
    <source>
        <dbReference type="SAM" id="MobiDB-lite"/>
    </source>
</evidence>
<name>A0ABP1CC73_9GAMM</name>